<organism evidence="2 3">
    <name type="scientific">Pectobacterium actinidiae</name>
    <dbReference type="NCBI Taxonomy" id="1507808"/>
    <lineage>
        <taxon>Bacteria</taxon>
        <taxon>Pseudomonadati</taxon>
        <taxon>Pseudomonadota</taxon>
        <taxon>Gammaproteobacteria</taxon>
        <taxon>Enterobacterales</taxon>
        <taxon>Pectobacteriaceae</taxon>
        <taxon>Pectobacterium</taxon>
    </lineage>
</organism>
<name>A0A1V2R2Z6_9GAMM</name>
<dbReference type="InterPro" id="IPR001830">
    <property type="entry name" value="Glyco_trans_20"/>
</dbReference>
<dbReference type="PANTHER" id="PTHR10788">
    <property type="entry name" value="TREHALOSE-6-PHOSPHATE SYNTHASE"/>
    <property type="match status" value="1"/>
</dbReference>
<dbReference type="Gene3D" id="3.40.50.2000">
    <property type="entry name" value="Glycogen Phosphorylase B"/>
    <property type="match status" value="2"/>
</dbReference>
<dbReference type="Proteomes" id="UP000189286">
    <property type="component" value="Unassembled WGS sequence"/>
</dbReference>
<comment type="caution">
    <text evidence="2">The sequence shown here is derived from an EMBL/GenBank/DDBJ whole genome shotgun (WGS) entry which is preliminary data.</text>
</comment>
<accession>A0A1V2R2Z6</accession>
<evidence type="ECO:0000313" key="2">
    <source>
        <dbReference type="EMBL" id="ONK05400.1"/>
    </source>
</evidence>
<dbReference type="SUPFAM" id="SSF53756">
    <property type="entry name" value="UDP-Glycosyltransferase/glycogen phosphorylase"/>
    <property type="match status" value="1"/>
</dbReference>
<dbReference type="GO" id="GO:0003825">
    <property type="term" value="F:alpha,alpha-trehalose-phosphate synthase (UDP-forming) activity"/>
    <property type="evidence" value="ECO:0007669"/>
    <property type="project" value="TreeGrafter"/>
</dbReference>
<evidence type="ECO:0000256" key="1">
    <source>
        <dbReference type="ARBA" id="ARBA00008799"/>
    </source>
</evidence>
<dbReference type="CDD" id="cd03788">
    <property type="entry name" value="GT20_TPS"/>
    <property type="match status" value="1"/>
</dbReference>
<dbReference type="OrthoDB" id="9815690at2"/>
<dbReference type="GO" id="GO:0005992">
    <property type="term" value="P:trehalose biosynthetic process"/>
    <property type="evidence" value="ECO:0007669"/>
    <property type="project" value="InterPro"/>
</dbReference>
<reference evidence="3" key="1">
    <citation type="submission" date="2016-11" db="EMBL/GenBank/DDBJ databases">
        <authorList>
            <person name="Panda P."/>
            <person name="Visnovsky S."/>
            <person name="Pitman A."/>
        </authorList>
    </citation>
    <scope>NUCLEOTIDE SEQUENCE [LARGE SCALE GENOMIC DNA]</scope>
    <source>
        <strain evidence="3">ICMP 9972</strain>
    </source>
</reference>
<comment type="similarity">
    <text evidence="1">Belongs to the glycosyltransferase 20 family.</text>
</comment>
<protein>
    <submittedName>
        <fullName evidence="2">Alpha,alpha-trehalose-phosphate synthase</fullName>
    </submittedName>
</protein>
<dbReference type="RefSeq" id="WP_039358367.1">
    <property type="nucleotide sequence ID" value="NZ_JRMH01000001.1"/>
</dbReference>
<dbReference type="PANTHER" id="PTHR10788:SF106">
    <property type="entry name" value="BCDNA.GH08860"/>
    <property type="match status" value="1"/>
</dbReference>
<proteinExistence type="inferred from homology"/>
<evidence type="ECO:0000313" key="3">
    <source>
        <dbReference type="Proteomes" id="UP000189286"/>
    </source>
</evidence>
<dbReference type="EMBL" id="MPUJ01000007">
    <property type="protein sequence ID" value="ONK05400.1"/>
    <property type="molecule type" value="Genomic_DNA"/>
</dbReference>
<dbReference type="Pfam" id="PF00982">
    <property type="entry name" value="Glyco_transf_20"/>
    <property type="match status" value="1"/>
</dbReference>
<gene>
    <name evidence="2" type="ORF">BSK71_13340</name>
</gene>
<sequence length="464" mass="52096">MNRLIVVSNRVASPAKNGCPGGLASGLLDALRQIGGLWFGWNGEIKDDAGELSIQEEGEITFVTTSLTRQQFQQYYCGFANSMLWPVFHYRTDIANYNSNDYAGYCQVNTLLAQKLIPLLRPDDLLWVQDYHLIPFANSCRQLGVRNRIGFFLHTPFPCAEIARTIPPHHDLFGYLADYDLVGFQTETDHQAFLDYARRFNVNQGVPPTGVYPIGIAPDAVTKMAEDHQQNAILKGHSHQAPETQVIFGVDRLDYSKGLPERFQGYERFLETYPDYRRQVQFVQMAAATREDLTCYRRIHQQLNAEVGRINGCFGDVDWLPLNYLNQSCSRACLAGLMRQARVGLVTPLRDGMNLVAKEYVAAQDADNPGVLILSCFAGAAQELDAALMVNPHDADEVAMALDRALTMSLSERKARHRAMMQVLNKNTIADWYGTFLTDLRKVRPTNTPLRERLGAFAGDAAHL</sequence>
<dbReference type="AlphaFoldDB" id="A0A1V2R2Z6"/>